<accession>A0A518CZU8</accession>
<reference evidence="3 4" key="1">
    <citation type="submission" date="2019-02" db="EMBL/GenBank/DDBJ databases">
        <title>Deep-cultivation of Planctomycetes and their phenomic and genomic characterization uncovers novel biology.</title>
        <authorList>
            <person name="Wiegand S."/>
            <person name="Jogler M."/>
            <person name="Boedeker C."/>
            <person name="Pinto D."/>
            <person name="Vollmers J."/>
            <person name="Rivas-Marin E."/>
            <person name="Kohn T."/>
            <person name="Peeters S.H."/>
            <person name="Heuer A."/>
            <person name="Rast P."/>
            <person name="Oberbeckmann S."/>
            <person name="Bunk B."/>
            <person name="Jeske O."/>
            <person name="Meyerdierks A."/>
            <person name="Storesund J.E."/>
            <person name="Kallscheuer N."/>
            <person name="Luecker S."/>
            <person name="Lage O.M."/>
            <person name="Pohl T."/>
            <person name="Merkel B.J."/>
            <person name="Hornburger P."/>
            <person name="Mueller R.-W."/>
            <person name="Bruemmer F."/>
            <person name="Labrenz M."/>
            <person name="Spormann A.M."/>
            <person name="Op den Camp H."/>
            <person name="Overmann J."/>
            <person name="Amann R."/>
            <person name="Jetten M.S.M."/>
            <person name="Mascher T."/>
            <person name="Medema M.H."/>
            <person name="Devos D.P."/>
            <person name="Kaster A.-K."/>
            <person name="Ovreas L."/>
            <person name="Rohde M."/>
            <person name="Galperin M.Y."/>
            <person name="Jogler C."/>
        </authorList>
    </citation>
    <scope>NUCLEOTIDE SEQUENCE [LARGE SCALE GENOMIC DNA]</scope>
    <source>
        <strain evidence="3 4">Pla163</strain>
    </source>
</reference>
<feature type="transmembrane region" description="Helical" evidence="2">
    <location>
        <begin position="33"/>
        <end position="56"/>
    </location>
</feature>
<evidence type="ECO:0000256" key="1">
    <source>
        <dbReference type="SAM" id="MobiDB-lite"/>
    </source>
</evidence>
<name>A0A518CZU8_9BACT</name>
<feature type="transmembrane region" description="Helical" evidence="2">
    <location>
        <begin position="852"/>
        <end position="872"/>
    </location>
</feature>
<evidence type="ECO:0000256" key="2">
    <source>
        <dbReference type="SAM" id="Phobius"/>
    </source>
</evidence>
<dbReference type="AlphaFoldDB" id="A0A518CZU8"/>
<evidence type="ECO:0000313" key="3">
    <source>
        <dbReference type="EMBL" id="QDU84751.1"/>
    </source>
</evidence>
<organism evidence="3 4">
    <name type="scientific">Rohdeia mirabilis</name>
    <dbReference type="NCBI Taxonomy" id="2528008"/>
    <lineage>
        <taxon>Bacteria</taxon>
        <taxon>Pseudomonadati</taxon>
        <taxon>Planctomycetota</taxon>
        <taxon>Planctomycetia</taxon>
        <taxon>Planctomycetia incertae sedis</taxon>
        <taxon>Rohdeia</taxon>
    </lineage>
</organism>
<feature type="transmembrane region" description="Helical" evidence="2">
    <location>
        <begin position="269"/>
        <end position="288"/>
    </location>
</feature>
<feature type="region of interest" description="Disordered" evidence="1">
    <location>
        <begin position="1"/>
        <end position="25"/>
    </location>
</feature>
<dbReference type="EMBL" id="CP036290">
    <property type="protein sequence ID" value="QDU84751.1"/>
    <property type="molecule type" value="Genomic_DNA"/>
</dbReference>
<dbReference type="OrthoDB" id="9770923at2"/>
<dbReference type="RefSeq" id="WP_145186855.1">
    <property type="nucleotide sequence ID" value="NZ_CP036290.1"/>
</dbReference>
<sequence length="893" mass="100636">MADPSSDTPEPTEATKAGSAKGPGEARKVPYRWTFATSILAILVLVQIGHLGLIAISEHWRVYQDLRHDAGVLSALAQLPGASMRTLYSEGLTLVRDLSFVGFSISFGLFLRSRWDAVKRFFRSMTVGVSLVGLSTLAIAVGVLVPQIDPVDDARARVESPDRLGSNYEEHFEQFQFAVSYFLYHLGHLYGVGMPQAQIPDVARSGLDEFGMRYGEEEASNRRKGMQAAFSGRAKTDAIYAFATENEQMLRGWFDFATRFNLNRIYRSLWFASLMIVLAIGIATNTFHGGPKRWFTVKKFGFFVVHIGMLTMIAGGGLSRTYTVRGLLHLHEDGLDLNGDGVFQRERSEIPPIEDAFYQSYRSTSDALRYLPFGLSLEHFARRDWPAIEVRFIEDGREVEFASRLPSYTLWTGRSIDLDQVETENGPEPRLRLKVLDLHERANAAGVDARERTEAERGSSSRRPAIALRLPDMAALMTMRELPPQGEWPQVSRFVPAVGTGTVTTPCHVDETGAFRLLAVREGDPVERFPRNEGRLGRCYVRRVVNGAEQDDVIDVRLGEVLDLGDGYRVVFQRATKEYRVDPLSGEEQTPTRPLAEQFPRNPAVFAHLIGPDGTAEDRVLIDRQDPVERGLVADYVFEDVLLSLEWDEWTAPGAERYVLHWDDTGAIELVAETGERTPVEIDGTRLPLPGIVPTFLDAVYDDIQVSPRIEFLEPLNRPDGWQEEFYSSDPRGLDLEVTLWPEDESRRSTQVVRMATTPNNSASIWIAEDRSFYLRFFENKAGFPFEWRSVLRVHERDGNGEWVEVDLGNEYEREIRVNDYFTYRGYRMFQTNANDDLPDYSGIGIVYDPGIPLAMAGMYIVIAGAAFAFLVRPVVLARRKRALATVVSEPAR</sequence>
<proteinExistence type="predicted"/>
<feature type="transmembrane region" description="Helical" evidence="2">
    <location>
        <begin position="300"/>
        <end position="318"/>
    </location>
</feature>
<keyword evidence="2" id="KW-0812">Transmembrane</keyword>
<keyword evidence="4" id="KW-1185">Reference proteome</keyword>
<evidence type="ECO:0000313" key="4">
    <source>
        <dbReference type="Proteomes" id="UP000319342"/>
    </source>
</evidence>
<feature type="transmembrane region" description="Helical" evidence="2">
    <location>
        <begin position="94"/>
        <end position="113"/>
    </location>
</feature>
<feature type="transmembrane region" description="Helical" evidence="2">
    <location>
        <begin position="125"/>
        <end position="145"/>
    </location>
</feature>
<protein>
    <submittedName>
        <fullName evidence="3">ResB-like family protein</fullName>
    </submittedName>
</protein>
<gene>
    <name evidence="3" type="ORF">Pla163_18650</name>
</gene>
<keyword evidence="2" id="KW-0472">Membrane</keyword>
<keyword evidence="2" id="KW-1133">Transmembrane helix</keyword>
<dbReference type="Proteomes" id="UP000319342">
    <property type="component" value="Chromosome"/>
</dbReference>